<dbReference type="KEGG" id="ccal:108626336"/>
<evidence type="ECO:0000313" key="3">
    <source>
        <dbReference type="RefSeq" id="XP_026670540.1"/>
    </source>
</evidence>
<dbReference type="GeneID" id="108626336"/>
<reference evidence="3" key="1">
    <citation type="submission" date="2025-08" db="UniProtKB">
        <authorList>
            <consortium name="RefSeq"/>
        </authorList>
    </citation>
    <scope>IDENTIFICATION</scope>
    <source>
        <tissue evidence="3">Whole body</tissue>
    </source>
</reference>
<dbReference type="Proteomes" id="UP000694925">
    <property type="component" value="Unplaced"/>
</dbReference>
<proteinExistence type="predicted"/>
<protein>
    <submittedName>
        <fullName evidence="3">Uncharacterized protein LOC108626336</fullName>
    </submittedName>
</protein>
<evidence type="ECO:0000256" key="1">
    <source>
        <dbReference type="SAM" id="MobiDB-lite"/>
    </source>
</evidence>
<organism evidence="2 3">
    <name type="scientific">Ceratina calcarata</name>
    <dbReference type="NCBI Taxonomy" id="156304"/>
    <lineage>
        <taxon>Eukaryota</taxon>
        <taxon>Metazoa</taxon>
        <taxon>Ecdysozoa</taxon>
        <taxon>Arthropoda</taxon>
        <taxon>Hexapoda</taxon>
        <taxon>Insecta</taxon>
        <taxon>Pterygota</taxon>
        <taxon>Neoptera</taxon>
        <taxon>Endopterygota</taxon>
        <taxon>Hymenoptera</taxon>
        <taxon>Apocrita</taxon>
        <taxon>Aculeata</taxon>
        <taxon>Apoidea</taxon>
        <taxon>Anthophila</taxon>
        <taxon>Apidae</taxon>
        <taxon>Ceratina</taxon>
        <taxon>Zadontomerus</taxon>
    </lineage>
</organism>
<feature type="compositionally biased region" description="Low complexity" evidence="1">
    <location>
        <begin position="99"/>
        <end position="111"/>
    </location>
</feature>
<gene>
    <name evidence="3" type="primary">LOC108626336</name>
</gene>
<dbReference type="AlphaFoldDB" id="A0AAJ7WCM5"/>
<name>A0AAJ7WCM5_9HYME</name>
<dbReference type="RefSeq" id="XP_026670540.1">
    <property type="nucleotide sequence ID" value="XM_026814739.1"/>
</dbReference>
<feature type="region of interest" description="Disordered" evidence="1">
    <location>
        <begin position="96"/>
        <end position="119"/>
    </location>
</feature>
<accession>A0AAJ7WCM5</accession>
<keyword evidence="2" id="KW-1185">Reference proteome</keyword>
<sequence>MISVSRYMRSLAVYKTGTDRESGKNATAISFDTDDMDKSALFFLLCALIVLVDAKPYPRPDESDGELLAARDTHYPYVFWVGRPFYDQDDDYGDNTYRSSSANRKSSISLSDVGAGWGR</sequence>
<evidence type="ECO:0000313" key="2">
    <source>
        <dbReference type="Proteomes" id="UP000694925"/>
    </source>
</evidence>